<dbReference type="InterPro" id="IPR004477">
    <property type="entry name" value="ComEC_N"/>
</dbReference>
<sequence length="692" mass="80151">MQYVPFLRFLLPFITGICSQIYLEGYIIPLYSTCIGICFLIIHYSSRNIESKYRTKNNFGIFIFFSFLALGSGTVSFRQMQEKEIPPSYTSVIARIAQDAEIRDKSVRCLVELKGWMQKDKLIVNKQGYALLYLQKEENAESLVQRNYVIFKQNLQFIKNARIPDSFDYALHTRSKGIIYSQYVSTKDWERLGYDPHKNFREIALIFRKRAADIIQKTDLPEERKAFLQALLLGEIQNINSTQRASFSTAGISHILAVSGLHTGIIWWLLGMILLPFKYIAGGRLRYFLIITGLWFYAFFTGLSPSVTRATIMATMILAGMILGRKNITLNSLLIAAFLMLLYQPYYLFDIGFQLSFTAVLSITFLYHLLTRCIFPRHILLRRIWSLTALSLSAQIGTLPIAVYYFHEIPILFLLSNLLILPLLPFIMGTGLLYLFLSAIGFQAHWILLILNYLSNYVLQITEFLSGLPFASIKRIWLFPRYLFLYYITVLIAILAIVYRKKTLLLSLLPALLLFLIIDLVFPPHQPVKNGWLVFDQNSGTTFNFIDKGKNYIFRVDTLNDMDKIYRMGNNFWMKNDLGLPDTIPQKVPTGNLYINKPFLYFQGKYILILDSSRWRNTTARHRLKVDYAVICKGFSGKLTDLTNLFVFDSIIISADVNHFKKEALIKECRRLHLNCFPIKDKGTWKDYTDEN</sequence>
<organism evidence="9 10">
    <name type="scientific">Coprobacter tertius</name>
    <dbReference type="NCBI Taxonomy" id="2944915"/>
    <lineage>
        <taxon>Bacteria</taxon>
        <taxon>Pseudomonadati</taxon>
        <taxon>Bacteroidota</taxon>
        <taxon>Bacteroidia</taxon>
        <taxon>Bacteroidales</taxon>
        <taxon>Barnesiellaceae</taxon>
        <taxon>Coprobacter</taxon>
    </lineage>
</organism>
<dbReference type="EMBL" id="JANDHW010000005">
    <property type="protein sequence ID" value="MCP9611766.1"/>
    <property type="molecule type" value="Genomic_DNA"/>
</dbReference>
<dbReference type="NCBIfam" id="TIGR00360">
    <property type="entry name" value="ComEC_N-term"/>
    <property type="match status" value="1"/>
</dbReference>
<evidence type="ECO:0000256" key="5">
    <source>
        <dbReference type="ARBA" id="ARBA00023136"/>
    </source>
</evidence>
<proteinExistence type="predicted"/>
<dbReference type="InterPro" id="IPR025405">
    <property type="entry name" value="DUF4131"/>
</dbReference>
<dbReference type="InterPro" id="IPR052159">
    <property type="entry name" value="Competence_DNA_uptake"/>
</dbReference>
<feature type="transmembrane region" description="Helical" evidence="6">
    <location>
        <begin position="58"/>
        <end position="77"/>
    </location>
</feature>
<dbReference type="PANTHER" id="PTHR30619:SF1">
    <property type="entry name" value="RECOMBINATION PROTEIN 2"/>
    <property type="match status" value="1"/>
</dbReference>
<feature type="domain" description="ComEC/Rec2-related protein" evidence="7">
    <location>
        <begin position="231"/>
        <end position="497"/>
    </location>
</feature>
<reference evidence="9 10" key="1">
    <citation type="submission" date="2022-07" db="EMBL/GenBank/DDBJ databases">
        <title>Fecal culturing of patients with breast cancer.</title>
        <authorList>
            <person name="Teng N.M.Y."/>
            <person name="Kiu R."/>
            <person name="Evans R."/>
            <person name="Baker D.J."/>
            <person name="Zenner C."/>
            <person name="Robinson S.D."/>
            <person name="Hall L.J."/>
        </authorList>
    </citation>
    <scope>NUCLEOTIDE SEQUENCE [LARGE SCALE GENOMIC DNA]</scope>
    <source>
        <strain evidence="9 10">LH1063</strain>
    </source>
</reference>
<feature type="transmembrane region" description="Helical" evidence="6">
    <location>
        <begin position="504"/>
        <end position="522"/>
    </location>
</feature>
<keyword evidence="4 6" id="KW-1133">Transmembrane helix</keyword>
<evidence type="ECO:0000313" key="9">
    <source>
        <dbReference type="EMBL" id="MCP9611766.1"/>
    </source>
</evidence>
<feature type="transmembrane region" description="Helical" evidence="6">
    <location>
        <begin position="387"/>
        <end position="406"/>
    </location>
</feature>
<feature type="transmembrane region" description="Helical" evidence="6">
    <location>
        <begin position="412"/>
        <end position="437"/>
    </location>
</feature>
<protein>
    <submittedName>
        <fullName evidence="9">ComEC/Rec2 family competence protein</fullName>
    </submittedName>
</protein>
<evidence type="ECO:0000256" key="6">
    <source>
        <dbReference type="SAM" id="Phobius"/>
    </source>
</evidence>
<dbReference type="RefSeq" id="WP_255026774.1">
    <property type="nucleotide sequence ID" value="NZ_JANDHW010000005.1"/>
</dbReference>
<accession>A0ABT1MKJ8</accession>
<evidence type="ECO:0000256" key="1">
    <source>
        <dbReference type="ARBA" id="ARBA00004651"/>
    </source>
</evidence>
<dbReference type="Proteomes" id="UP001205603">
    <property type="component" value="Unassembled WGS sequence"/>
</dbReference>
<dbReference type="PANTHER" id="PTHR30619">
    <property type="entry name" value="DNA INTERNALIZATION/COMPETENCE PROTEIN COMEC/REC2"/>
    <property type="match status" value="1"/>
</dbReference>
<keyword evidence="5 6" id="KW-0472">Membrane</keyword>
<keyword evidence="10" id="KW-1185">Reference proteome</keyword>
<evidence type="ECO:0000259" key="7">
    <source>
        <dbReference type="Pfam" id="PF03772"/>
    </source>
</evidence>
<dbReference type="Pfam" id="PF13567">
    <property type="entry name" value="DUF4131"/>
    <property type="match status" value="1"/>
</dbReference>
<comment type="caution">
    <text evidence="9">The sequence shown here is derived from an EMBL/GenBank/DDBJ whole genome shotgun (WGS) entry which is preliminary data.</text>
</comment>
<feature type="domain" description="DUF4131" evidence="8">
    <location>
        <begin position="32"/>
        <end position="188"/>
    </location>
</feature>
<feature type="transmembrane region" description="Helical" evidence="6">
    <location>
        <begin position="30"/>
        <end position="46"/>
    </location>
</feature>
<evidence type="ECO:0000256" key="3">
    <source>
        <dbReference type="ARBA" id="ARBA00022692"/>
    </source>
</evidence>
<feature type="transmembrane region" description="Helical" evidence="6">
    <location>
        <begin position="482"/>
        <end position="499"/>
    </location>
</feature>
<keyword evidence="2" id="KW-1003">Cell membrane</keyword>
<comment type="subcellular location">
    <subcellularLocation>
        <location evidence="1">Cell membrane</location>
        <topology evidence="1">Multi-pass membrane protein</topology>
    </subcellularLocation>
</comment>
<dbReference type="Pfam" id="PF03772">
    <property type="entry name" value="Competence"/>
    <property type="match status" value="1"/>
</dbReference>
<feature type="transmembrane region" description="Helical" evidence="6">
    <location>
        <begin position="287"/>
        <end position="307"/>
    </location>
</feature>
<evidence type="ECO:0000259" key="8">
    <source>
        <dbReference type="Pfam" id="PF13567"/>
    </source>
</evidence>
<feature type="transmembrane region" description="Helical" evidence="6">
    <location>
        <begin position="254"/>
        <end position="275"/>
    </location>
</feature>
<feature type="transmembrane region" description="Helical" evidence="6">
    <location>
        <begin position="355"/>
        <end position="375"/>
    </location>
</feature>
<name>A0ABT1MKJ8_9BACT</name>
<feature type="transmembrane region" description="Helical" evidence="6">
    <location>
        <begin position="444"/>
        <end position="462"/>
    </location>
</feature>
<evidence type="ECO:0000313" key="10">
    <source>
        <dbReference type="Proteomes" id="UP001205603"/>
    </source>
</evidence>
<gene>
    <name evidence="9" type="ORF">NMU02_06650</name>
</gene>
<evidence type="ECO:0000256" key="2">
    <source>
        <dbReference type="ARBA" id="ARBA00022475"/>
    </source>
</evidence>
<keyword evidence="3 6" id="KW-0812">Transmembrane</keyword>
<feature type="transmembrane region" description="Helical" evidence="6">
    <location>
        <begin position="328"/>
        <end position="349"/>
    </location>
</feature>
<evidence type="ECO:0000256" key="4">
    <source>
        <dbReference type="ARBA" id="ARBA00022989"/>
    </source>
</evidence>